<dbReference type="PANTHER" id="PTHR48207:SF3">
    <property type="entry name" value="SUCCINATE--HYDROXYMETHYLGLUTARATE COA-TRANSFERASE"/>
    <property type="match status" value="1"/>
</dbReference>
<dbReference type="PANTHER" id="PTHR48207">
    <property type="entry name" value="SUCCINATE--HYDROXYMETHYLGLUTARATE COA-TRANSFERASE"/>
    <property type="match status" value="1"/>
</dbReference>
<dbReference type="Proteomes" id="UP000232453">
    <property type="component" value="Unassembled WGS sequence"/>
</dbReference>
<evidence type="ECO:0000313" key="2">
    <source>
        <dbReference type="EMBL" id="PKB29432.1"/>
    </source>
</evidence>
<organism evidence="2 3">
    <name type="scientific">Pseudonocardia alni</name>
    <name type="common">Amycolata alni</name>
    <dbReference type="NCBI Taxonomy" id="33907"/>
    <lineage>
        <taxon>Bacteria</taxon>
        <taxon>Bacillati</taxon>
        <taxon>Actinomycetota</taxon>
        <taxon>Actinomycetes</taxon>
        <taxon>Pseudonocardiales</taxon>
        <taxon>Pseudonocardiaceae</taxon>
        <taxon>Pseudonocardia</taxon>
    </lineage>
</organism>
<evidence type="ECO:0000256" key="1">
    <source>
        <dbReference type="ARBA" id="ARBA00022679"/>
    </source>
</evidence>
<dbReference type="AlphaFoldDB" id="A0AA44ULA0"/>
<sequence>MSRVATVAGAATRLACRDVDHSPLGDDPTGGPLDGVLVADFSRVLAGPYATMMLADLGATVIKVEGPGGDDTRTWKPPVVSDPEQGDISTYYLSINRNKRSVVLDLTDPGDLAAARELARRADVVVENFRPGGAARFGLDHDSVSAGNPGVVYCSITGFGARGGAHLAGYDLLVQAVSGLMSLTGDVDGPPFRAGVAVFDVLTGLHAALAVGAALRHRERTGQGQLLETNLLSVAMSTLVNQTEAYVAAGAVGRRMGNAHPSVFPYQPMPTADGDLIVIAGNDGQFRKLATVLGDPAMAEDPRFATMSDRIGHREEIEQRLRARLATRTAQEWYDAITAAGVPCGPINTVDGGVALAEELGLDPVVRADDAAAVPTVRNPVTWSVTPPSYRRSPPPLGADSAEVRAWLDQNG</sequence>
<comment type="caution">
    <text evidence="2">The sequence shown here is derived from an EMBL/GenBank/DDBJ whole genome shotgun (WGS) entry which is preliminary data.</text>
</comment>
<dbReference type="GO" id="GO:0008410">
    <property type="term" value="F:CoA-transferase activity"/>
    <property type="evidence" value="ECO:0007669"/>
    <property type="project" value="TreeGrafter"/>
</dbReference>
<reference evidence="2 3" key="1">
    <citation type="submission" date="2017-11" db="EMBL/GenBank/DDBJ databases">
        <title>Sequencing the genomes of 1000 actinobacteria strains.</title>
        <authorList>
            <person name="Klenk H.-P."/>
        </authorList>
    </citation>
    <scope>NUCLEOTIDE SEQUENCE [LARGE SCALE GENOMIC DNA]</scope>
    <source>
        <strain evidence="2 3">DSM 44104</strain>
    </source>
</reference>
<keyword evidence="1" id="KW-0808">Transferase</keyword>
<gene>
    <name evidence="2" type="ORF">ATL51_1062</name>
</gene>
<dbReference type="Gene3D" id="3.30.1540.10">
    <property type="entry name" value="formyl-coa transferase, domain 3"/>
    <property type="match status" value="1"/>
</dbReference>
<dbReference type="SUPFAM" id="SSF89796">
    <property type="entry name" value="CoA-transferase family III (CaiB/BaiF)"/>
    <property type="match status" value="1"/>
</dbReference>
<dbReference type="InterPro" id="IPR023606">
    <property type="entry name" value="CoA-Trfase_III_dom_1_sf"/>
</dbReference>
<accession>A0AA44ULA0</accession>
<proteinExistence type="predicted"/>
<dbReference type="InterPro" id="IPR003673">
    <property type="entry name" value="CoA-Trfase_fam_III"/>
</dbReference>
<dbReference type="Gene3D" id="3.40.50.10540">
    <property type="entry name" value="Crotonobetainyl-coa:carnitine coa-transferase, domain 1"/>
    <property type="match status" value="1"/>
</dbReference>
<evidence type="ECO:0000313" key="3">
    <source>
        <dbReference type="Proteomes" id="UP000232453"/>
    </source>
</evidence>
<protein>
    <submittedName>
        <fullName evidence="2">Crotonobetainyl-CoA:carnitine CoA-transferase CaiB-like acyl-CoA transferase</fullName>
    </submittedName>
</protein>
<dbReference type="Pfam" id="PF02515">
    <property type="entry name" value="CoA_transf_3"/>
    <property type="match status" value="1"/>
</dbReference>
<dbReference type="InterPro" id="IPR044855">
    <property type="entry name" value="CoA-Trfase_III_dom3_sf"/>
</dbReference>
<name>A0AA44ULA0_PSEA5</name>
<dbReference type="InterPro" id="IPR050483">
    <property type="entry name" value="CoA-transferase_III_domain"/>
</dbReference>
<dbReference type="EMBL" id="PHUJ01000003">
    <property type="protein sequence ID" value="PKB29432.1"/>
    <property type="molecule type" value="Genomic_DNA"/>
</dbReference>